<dbReference type="Proteomes" id="UP000761534">
    <property type="component" value="Unassembled WGS sequence"/>
</dbReference>
<keyword evidence="5" id="KW-0539">Nucleus</keyword>
<evidence type="ECO:0000313" key="9">
    <source>
        <dbReference type="Proteomes" id="UP000761534"/>
    </source>
</evidence>
<comment type="caution">
    <text evidence="8">The sequence shown here is derived from an EMBL/GenBank/DDBJ whole genome shotgun (WGS) entry which is preliminary data.</text>
</comment>
<name>A0A642V0K9_9ASCO</name>
<feature type="compositionally biased region" description="Polar residues" evidence="6">
    <location>
        <begin position="360"/>
        <end position="381"/>
    </location>
</feature>
<dbReference type="GO" id="GO:0061982">
    <property type="term" value="P:meiosis I cell cycle process"/>
    <property type="evidence" value="ECO:0007669"/>
    <property type="project" value="UniProtKB-ARBA"/>
</dbReference>
<keyword evidence="3" id="KW-0227">DNA damage</keyword>
<dbReference type="FunFam" id="3.30.230.10:FF:000014">
    <property type="entry name" value="DNA mismatch repair protein Mlh1"/>
    <property type="match status" value="1"/>
</dbReference>
<keyword evidence="9" id="KW-1185">Reference proteome</keyword>
<keyword evidence="4" id="KW-0234">DNA repair</keyword>
<organism evidence="8 9">
    <name type="scientific">Trichomonascus ciferrii</name>
    <dbReference type="NCBI Taxonomy" id="44093"/>
    <lineage>
        <taxon>Eukaryota</taxon>
        <taxon>Fungi</taxon>
        <taxon>Dikarya</taxon>
        <taxon>Ascomycota</taxon>
        <taxon>Saccharomycotina</taxon>
        <taxon>Dipodascomycetes</taxon>
        <taxon>Dipodascales</taxon>
        <taxon>Trichomonascaceae</taxon>
        <taxon>Trichomonascus</taxon>
        <taxon>Trichomonascus ciferrii complex</taxon>
    </lineage>
</organism>
<dbReference type="PANTHER" id="PTHR10073">
    <property type="entry name" value="DNA MISMATCH REPAIR PROTEIN MLH, PMS, MUTL"/>
    <property type="match status" value="1"/>
</dbReference>
<dbReference type="InterPro" id="IPR020568">
    <property type="entry name" value="Ribosomal_Su5_D2-typ_SF"/>
</dbReference>
<evidence type="ECO:0000256" key="5">
    <source>
        <dbReference type="ARBA" id="ARBA00023242"/>
    </source>
</evidence>
<accession>A0A642V0K9</accession>
<dbReference type="InterPro" id="IPR013507">
    <property type="entry name" value="DNA_mismatch_S5_2-like"/>
</dbReference>
<dbReference type="OrthoDB" id="10263226at2759"/>
<feature type="compositionally biased region" description="Basic and acidic residues" evidence="6">
    <location>
        <begin position="384"/>
        <end position="393"/>
    </location>
</feature>
<feature type="region of interest" description="Disordered" evidence="6">
    <location>
        <begin position="360"/>
        <end position="455"/>
    </location>
</feature>
<dbReference type="GO" id="GO:0030983">
    <property type="term" value="F:mismatched DNA binding"/>
    <property type="evidence" value="ECO:0007669"/>
    <property type="project" value="InterPro"/>
</dbReference>
<dbReference type="FunFam" id="3.30.565.10:FF:000079">
    <property type="entry name" value="DNA mismatch repair protein MLH"/>
    <property type="match status" value="1"/>
</dbReference>
<evidence type="ECO:0000256" key="6">
    <source>
        <dbReference type="SAM" id="MobiDB-lite"/>
    </source>
</evidence>
<dbReference type="CDD" id="cd16926">
    <property type="entry name" value="HATPase_MutL-MLH-PMS-like"/>
    <property type="match status" value="1"/>
</dbReference>
<comment type="similarity">
    <text evidence="2">Belongs to the DNA mismatch repair MutL/HexB family.</text>
</comment>
<dbReference type="GO" id="GO:0140664">
    <property type="term" value="F:ATP-dependent DNA damage sensor activity"/>
    <property type="evidence" value="ECO:0007669"/>
    <property type="project" value="InterPro"/>
</dbReference>
<evidence type="ECO:0000259" key="7">
    <source>
        <dbReference type="SMART" id="SM01340"/>
    </source>
</evidence>
<dbReference type="InterPro" id="IPR014762">
    <property type="entry name" value="DNA_mismatch_repair_CS"/>
</dbReference>
<evidence type="ECO:0000256" key="1">
    <source>
        <dbReference type="ARBA" id="ARBA00004123"/>
    </source>
</evidence>
<comment type="subcellular location">
    <subcellularLocation>
        <location evidence="1">Nucleus</location>
    </subcellularLocation>
</comment>
<dbReference type="CDD" id="cd03483">
    <property type="entry name" value="MutL_Trans_MLH1"/>
    <property type="match status" value="1"/>
</dbReference>
<dbReference type="NCBIfam" id="TIGR00585">
    <property type="entry name" value="mutl"/>
    <property type="match status" value="1"/>
</dbReference>
<dbReference type="GO" id="GO:0006298">
    <property type="term" value="P:mismatch repair"/>
    <property type="evidence" value="ECO:0007669"/>
    <property type="project" value="InterPro"/>
</dbReference>
<dbReference type="PROSITE" id="PS00058">
    <property type="entry name" value="DNA_MISMATCH_REPAIR_1"/>
    <property type="match status" value="1"/>
</dbReference>
<evidence type="ECO:0000313" key="8">
    <source>
        <dbReference type="EMBL" id="KAA8909895.1"/>
    </source>
</evidence>
<sequence>MTDNSSGSRRIQRLEEHVVNRIAAGEIIIAPNNALKELLENSIDAGSTSIDIVVKDGGIKLLQITDNGCGINKADLPILCNRHTTSKLQTFEDLSSIATYGFRGEALASISYISHLTVTTKVEEETTAWRTKYLQGEVTPAGAAPRAVAGKRGTQITVEDLFFNMPSRLRSLKNKNEEFVKILDVVGKYAIRSEGIAISCKRSGDTHPSLAIQKEMSVVDRIRAVYNSDIASELLEIEIPGDESIGFQGASGRITNANYSSKKSIPPILFINSRLVACEPLRKSLIQVYGTYLPKGRYPFIYLDIKINPHNVDVNVHPTKREVRFLYEDEIVEKISAITEETLRKVDSSRSYQTQSVLPGLSQTYIDTPTRQPTTSKQTPSKPYEYKMVRTDSRQQSLTSLFKAQQPSTPSRPQRLSQQEEEGDEEGQREGEQHPESEETSSSDKQKTPLSSAEPNLTLREFKPVKLASIKSLRSAVEASAHASLTKLFSEHTFVGIVDYFRRLAAVQHKVKLFLVDYAAISSELFYQIGLSEFSNFDTLGLADSGISVKELLTIAIDELPKEHNQPDDQAIQSMIAQLGSFAEMLQEYFNITLEPSSSNDGDLTLKTLPLFLRGYTPPMSKLPAFFYKLCTRVDWEDETQCLDQILRELSLFYIPESLPDDLPDDPDEAAEISRLQEETSEIVSDILFPAFQKRLIAPKALTDRVVEIANLPGLYRVFERC</sequence>
<dbReference type="GO" id="GO:0032389">
    <property type="term" value="C:MutLalpha complex"/>
    <property type="evidence" value="ECO:0007669"/>
    <property type="project" value="TreeGrafter"/>
</dbReference>
<dbReference type="GO" id="GO:0005524">
    <property type="term" value="F:ATP binding"/>
    <property type="evidence" value="ECO:0007669"/>
    <property type="project" value="InterPro"/>
</dbReference>
<dbReference type="Pfam" id="PF01119">
    <property type="entry name" value="DNA_mis_repair"/>
    <property type="match status" value="1"/>
</dbReference>
<feature type="compositionally biased region" description="Polar residues" evidence="6">
    <location>
        <begin position="394"/>
        <end position="417"/>
    </location>
</feature>
<dbReference type="Pfam" id="PF16413">
    <property type="entry name" value="Mlh1_C"/>
    <property type="match status" value="1"/>
</dbReference>
<feature type="compositionally biased region" description="Basic and acidic residues" evidence="6">
    <location>
        <begin position="426"/>
        <end position="447"/>
    </location>
</feature>
<dbReference type="SMART" id="SM01340">
    <property type="entry name" value="DNA_mis_repair"/>
    <property type="match status" value="1"/>
</dbReference>
<evidence type="ECO:0000256" key="2">
    <source>
        <dbReference type="ARBA" id="ARBA00006082"/>
    </source>
</evidence>
<dbReference type="Gene3D" id="3.30.230.10">
    <property type="match status" value="1"/>
</dbReference>
<protein>
    <recommendedName>
        <fullName evidence="7">DNA mismatch repair protein S5 domain-containing protein</fullName>
    </recommendedName>
</protein>
<dbReference type="PANTHER" id="PTHR10073:SF12">
    <property type="entry name" value="DNA MISMATCH REPAIR PROTEIN MLH1"/>
    <property type="match status" value="1"/>
</dbReference>
<gene>
    <name evidence="8" type="ORF">TRICI_004332</name>
</gene>
<dbReference type="InterPro" id="IPR038973">
    <property type="entry name" value="MutL/Mlh/Pms-like"/>
</dbReference>
<feature type="domain" description="DNA mismatch repair protein S5" evidence="7">
    <location>
        <begin position="222"/>
        <end position="344"/>
    </location>
</feature>
<dbReference type="AlphaFoldDB" id="A0A642V0K9"/>
<dbReference type="Pfam" id="PF13589">
    <property type="entry name" value="HATPase_c_3"/>
    <property type="match status" value="1"/>
</dbReference>
<dbReference type="InterPro" id="IPR036890">
    <property type="entry name" value="HATPase_C_sf"/>
</dbReference>
<dbReference type="GO" id="GO:0016887">
    <property type="term" value="F:ATP hydrolysis activity"/>
    <property type="evidence" value="ECO:0007669"/>
    <property type="project" value="InterPro"/>
</dbReference>
<proteinExistence type="inferred from homology"/>
<dbReference type="EMBL" id="SWFS01000331">
    <property type="protein sequence ID" value="KAA8909895.1"/>
    <property type="molecule type" value="Genomic_DNA"/>
</dbReference>
<dbReference type="SUPFAM" id="SSF54211">
    <property type="entry name" value="Ribosomal protein S5 domain 2-like"/>
    <property type="match status" value="1"/>
</dbReference>
<dbReference type="VEuPathDB" id="FungiDB:TRICI_004332"/>
<evidence type="ECO:0000256" key="3">
    <source>
        <dbReference type="ARBA" id="ARBA00022763"/>
    </source>
</evidence>
<dbReference type="SUPFAM" id="SSF55874">
    <property type="entry name" value="ATPase domain of HSP90 chaperone/DNA topoisomerase II/histidine kinase"/>
    <property type="match status" value="1"/>
</dbReference>
<dbReference type="InterPro" id="IPR002099">
    <property type="entry name" value="MutL/Mlh/PMS"/>
</dbReference>
<evidence type="ECO:0000256" key="4">
    <source>
        <dbReference type="ARBA" id="ARBA00023204"/>
    </source>
</evidence>
<reference evidence="8" key="1">
    <citation type="journal article" date="2019" name="G3 (Bethesda)">
        <title>Genome Assemblies of Two Rare Opportunistic Yeast Pathogens: Diutina rugosa (syn. Candida rugosa) and Trichomonascus ciferrii (syn. Candida ciferrii).</title>
        <authorList>
            <person name="Mixao V."/>
            <person name="Saus E."/>
            <person name="Hansen A.P."/>
            <person name="Lass-Florl C."/>
            <person name="Gabaldon T."/>
        </authorList>
    </citation>
    <scope>NUCLEOTIDE SEQUENCE</scope>
    <source>
        <strain evidence="8">CBS 4856</strain>
    </source>
</reference>
<dbReference type="InterPro" id="IPR032189">
    <property type="entry name" value="Mlh1_C"/>
</dbReference>
<dbReference type="InterPro" id="IPR014721">
    <property type="entry name" value="Ribsml_uS5_D2-typ_fold_subgr"/>
</dbReference>
<dbReference type="Gene3D" id="3.30.565.10">
    <property type="entry name" value="Histidine kinase-like ATPase, C-terminal domain"/>
    <property type="match status" value="1"/>
</dbReference>